<reference evidence="4" key="2">
    <citation type="submission" date="2025-09" db="UniProtKB">
        <authorList>
            <consortium name="Ensembl"/>
        </authorList>
    </citation>
    <scope>IDENTIFICATION</scope>
</reference>
<keyword evidence="2" id="KW-0689">Ribosomal protein</keyword>
<name>A0A8C5M0H0_9ANUR</name>
<dbReference type="InterPro" id="IPR001141">
    <property type="entry name" value="Ribosomal_eL27"/>
</dbReference>
<evidence type="ECO:0000256" key="3">
    <source>
        <dbReference type="ARBA" id="ARBA00023274"/>
    </source>
</evidence>
<dbReference type="PANTHER" id="PTHR10497">
    <property type="entry name" value="60S RIBOSOMAL PROTEIN L27"/>
    <property type="match status" value="1"/>
</dbReference>
<evidence type="ECO:0000256" key="1">
    <source>
        <dbReference type="ARBA" id="ARBA00009124"/>
    </source>
</evidence>
<dbReference type="Gene3D" id="2.30.30.770">
    <property type="match status" value="1"/>
</dbReference>
<evidence type="ECO:0000256" key="2">
    <source>
        <dbReference type="ARBA" id="ARBA00022980"/>
    </source>
</evidence>
<dbReference type="AlphaFoldDB" id="A0A8C5M0H0"/>
<comment type="similarity">
    <text evidence="1">Belongs to the eukaryotic ribosomal protein eL27 family.</text>
</comment>
<dbReference type="GO" id="GO:1990904">
    <property type="term" value="C:ribonucleoprotein complex"/>
    <property type="evidence" value="ECO:0007669"/>
    <property type="project" value="UniProtKB-KW"/>
</dbReference>
<dbReference type="GO" id="GO:0006412">
    <property type="term" value="P:translation"/>
    <property type="evidence" value="ECO:0007669"/>
    <property type="project" value="InterPro"/>
</dbReference>
<dbReference type="SUPFAM" id="SSF50104">
    <property type="entry name" value="Translation proteins SH3-like domain"/>
    <property type="match status" value="1"/>
</dbReference>
<reference evidence="4" key="1">
    <citation type="submission" date="2025-08" db="UniProtKB">
        <authorList>
            <consortium name="Ensembl"/>
        </authorList>
    </citation>
    <scope>IDENTIFICATION</scope>
</reference>
<evidence type="ECO:0008006" key="6">
    <source>
        <dbReference type="Google" id="ProtNLM"/>
    </source>
</evidence>
<dbReference type="GO" id="GO:0003735">
    <property type="term" value="F:structural constituent of ribosome"/>
    <property type="evidence" value="ECO:0007669"/>
    <property type="project" value="InterPro"/>
</dbReference>
<dbReference type="GeneTree" id="ENSGT00390000010721"/>
<keyword evidence="3" id="KW-0687">Ribonucleoprotein</keyword>
<protein>
    <recommendedName>
        <fullName evidence="6">60S ribosomal protein L27</fullName>
    </recommendedName>
</protein>
<dbReference type="InterPro" id="IPR038655">
    <property type="entry name" value="Ribosomal_eL27_sf"/>
</dbReference>
<dbReference type="InterPro" id="IPR008991">
    <property type="entry name" value="Translation_prot_SH3-like_sf"/>
</dbReference>
<proteinExistence type="inferred from homology"/>
<evidence type="ECO:0000313" key="5">
    <source>
        <dbReference type="Proteomes" id="UP000694569"/>
    </source>
</evidence>
<sequence>MKPGKVVLVLARRYAGRKAIIVKYIDDGTPDSQYSHILVTGIDRYSRKVTATMAKKRIAKRSKIAVVNKDIFRDPALKRKVRRESAKTHCSIDSVARKPINKSISEKWILS</sequence>
<dbReference type="GO" id="GO:0005840">
    <property type="term" value="C:ribosome"/>
    <property type="evidence" value="ECO:0007669"/>
    <property type="project" value="UniProtKB-KW"/>
</dbReference>
<dbReference type="Ensembl" id="ENSLLET00000007287.1">
    <property type="protein sequence ID" value="ENSLLEP00000006999.1"/>
    <property type="gene ID" value="ENSLLEG00000004426.1"/>
</dbReference>
<dbReference type="Proteomes" id="UP000694569">
    <property type="component" value="Unplaced"/>
</dbReference>
<evidence type="ECO:0000313" key="4">
    <source>
        <dbReference type="Ensembl" id="ENSLLEP00000006999.1"/>
    </source>
</evidence>
<dbReference type="InterPro" id="IPR041991">
    <property type="entry name" value="Ribosomal_eL27_KOW"/>
</dbReference>
<dbReference type="CDD" id="cd06090">
    <property type="entry name" value="KOW_RPL27"/>
    <property type="match status" value="1"/>
</dbReference>
<organism evidence="4 5">
    <name type="scientific">Leptobrachium leishanense</name>
    <name type="common">Leishan spiny toad</name>
    <dbReference type="NCBI Taxonomy" id="445787"/>
    <lineage>
        <taxon>Eukaryota</taxon>
        <taxon>Metazoa</taxon>
        <taxon>Chordata</taxon>
        <taxon>Craniata</taxon>
        <taxon>Vertebrata</taxon>
        <taxon>Euteleostomi</taxon>
        <taxon>Amphibia</taxon>
        <taxon>Batrachia</taxon>
        <taxon>Anura</taxon>
        <taxon>Pelobatoidea</taxon>
        <taxon>Megophryidae</taxon>
        <taxon>Leptobrachium</taxon>
    </lineage>
</organism>
<dbReference type="OrthoDB" id="2365484at2759"/>
<keyword evidence="5" id="KW-1185">Reference proteome</keyword>
<accession>A0A8C5M0H0</accession>